<sequence length="141" mass="15652">MKSAYTLKLALSINYILSLFVFTILTNFVTLGAKSEKLILNQPPEITWKHPEVIQIKSGSSKNLSYSCSDPEFHRMNANIRQVKDKGNGKSKLNLNATLNSVQIAVPASASSNETYFIQLEIKDEGNPPQSALQSIEVRII</sequence>
<keyword evidence="1" id="KW-1133">Transmembrane helix</keyword>
<keyword evidence="1" id="KW-0812">Transmembrane</keyword>
<comment type="caution">
    <text evidence="2">The sequence shown here is derived from an EMBL/GenBank/DDBJ whole genome shotgun (WGS) entry which is preliminary data.</text>
</comment>
<evidence type="ECO:0000313" key="3">
    <source>
        <dbReference type="Proteomes" id="UP000282832"/>
    </source>
</evidence>
<reference evidence="2 3" key="1">
    <citation type="submission" date="2019-01" db="EMBL/GenBank/DDBJ databases">
        <authorList>
            <person name="Chen W.-M."/>
        </authorList>
    </citation>
    <scope>NUCLEOTIDE SEQUENCE [LARGE SCALE GENOMIC DNA]</scope>
    <source>
        <strain evidence="2 3">FSY-15</strain>
    </source>
</reference>
<dbReference type="AlphaFoldDB" id="A0A437PPW6"/>
<dbReference type="EMBL" id="SACY01000004">
    <property type="protein sequence ID" value="RVU24199.1"/>
    <property type="molecule type" value="Genomic_DNA"/>
</dbReference>
<gene>
    <name evidence="2" type="ORF">EOJ36_09770</name>
</gene>
<feature type="transmembrane region" description="Helical" evidence="1">
    <location>
        <begin position="12"/>
        <end position="33"/>
    </location>
</feature>
<keyword evidence="3" id="KW-1185">Reference proteome</keyword>
<dbReference type="Proteomes" id="UP000282832">
    <property type="component" value="Unassembled WGS sequence"/>
</dbReference>
<accession>A0A437PPW6</accession>
<name>A0A437PPW6_9BACT</name>
<organism evidence="2 3">
    <name type="scientific">Sandaracinomonas limnophila</name>
    <dbReference type="NCBI Taxonomy" id="1862386"/>
    <lineage>
        <taxon>Bacteria</taxon>
        <taxon>Pseudomonadati</taxon>
        <taxon>Bacteroidota</taxon>
        <taxon>Cytophagia</taxon>
        <taxon>Cytophagales</taxon>
        <taxon>Flectobacillaceae</taxon>
        <taxon>Sandaracinomonas</taxon>
    </lineage>
</organism>
<protein>
    <submittedName>
        <fullName evidence="2">Uncharacterized protein</fullName>
    </submittedName>
</protein>
<keyword evidence="1" id="KW-0472">Membrane</keyword>
<dbReference type="RefSeq" id="WP_127804838.1">
    <property type="nucleotide sequence ID" value="NZ_SACY01000004.1"/>
</dbReference>
<evidence type="ECO:0000313" key="2">
    <source>
        <dbReference type="EMBL" id="RVU24199.1"/>
    </source>
</evidence>
<proteinExistence type="predicted"/>
<evidence type="ECO:0000256" key="1">
    <source>
        <dbReference type="SAM" id="Phobius"/>
    </source>
</evidence>